<feature type="site" description="Important for catalytic activity" evidence="7">
    <location>
        <position position="218"/>
    </location>
</feature>
<proteinExistence type="inferred from homology"/>
<dbReference type="OrthoDB" id="9814591at2"/>
<name>A0A2S6IEB3_9FLAO</name>
<dbReference type="InterPro" id="IPR003770">
    <property type="entry name" value="MLTG-like"/>
</dbReference>
<dbReference type="GO" id="GO:0071555">
    <property type="term" value="P:cell wall organization"/>
    <property type="evidence" value="ECO:0007669"/>
    <property type="project" value="UniProtKB-KW"/>
</dbReference>
<dbReference type="NCBIfam" id="TIGR00247">
    <property type="entry name" value="endolytic transglycosylase MltG"/>
    <property type="match status" value="1"/>
</dbReference>
<reference evidence="8 9" key="1">
    <citation type="submission" date="2018-02" db="EMBL/GenBank/DDBJ databases">
        <title>Genomic Encyclopedia of Archaeal and Bacterial Type Strains, Phase II (KMG-II): from individual species to whole genera.</title>
        <authorList>
            <person name="Goeker M."/>
        </authorList>
    </citation>
    <scope>NUCLEOTIDE SEQUENCE [LARGE SCALE GENOMIC DNA]</scope>
    <source>
        <strain evidence="8 9">DSM 16809</strain>
    </source>
</reference>
<evidence type="ECO:0000256" key="1">
    <source>
        <dbReference type="ARBA" id="ARBA00022475"/>
    </source>
</evidence>
<dbReference type="PANTHER" id="PTHR30518:SF2">
    <property type="entry name" value="ENDOLYTIC MUREIN TRANSGLYCOSYLASE"/>
    <property type="match status" value="1"/>
</dbReference>
<dbReference type="GO" id="GO:0005886">
    <property type="term" value="C:plasma membrane"/>
    <property type="evidence" value="ECO:0007669"/>
    <property type="project" value="UniProtKB-SubCell"/>
</dbReference>
<dbReference type="GO" id="GO:0008932">
    <property type="term" value="F:lytic endotransglycosylase activity"/>
    <property type="evidence" value="ECO:0007669"/>
    <property type="project" value="UniProtKB-UniRule"/>
</dbReference>
<evidence type="ECO:0000313" key="9">
    <source>
        <dbReference type="Proteomes" id="UP000239002"/>
    </source>
</evidence>
<dbReference type="EC" id="4.2.2.29" evidence="7"/>
<gene>
    <name evidence="7" type="primary">mltG</name>
    <name evidence="8" type="ORF">LY01_02959</name>
</gene>
<dbReference type="RefSeq" id="WP_104516751.1">
    <property type="nucleotide sequence ID" value="NZ_MQVW01000002.1"/>
</dbReference>
<evidence type="ECO:0000256" key="5">
    <source>
        <dbReference type="ARBA" id="ARBA00023239"/>
    </source>
</evidence>
<evidence type="ECO:0000256" key="3">
    <source>
        <dbReference type="ARBA" id="ARBA00022989"/>
    </source>
</evidence>
<feature type="transmembrane region" description="Helical" evidence="7">
    <location>
        <begin position="7"/>
        <end position="28"/>
    </location>
</feature>
<keyword evidence="3 7" id="KW-1133">Transmembrane helix</keyword>
<dbReference type="EMBL" id="PTJE01000010">
    <property type="protein sequence ID" value="PPK92558.1"/>
    <property type="molecule type" value="Genomic_DNA"/>
</dbReference>
<dbReference type="Gene3D" id="3.30.160.60">
    <property type="entry name" value="Classic Zinc Finger"/>
    <property type="match status" value="1"/>
</dbReference>
<keyword evidence="4 7" id="KW-0472">Membrane</keyword>
<dbReference type="Proteomes" id="UP000239002">
    <property type="component" value="Unassembled WGS sequence"/>
</dbReference>
<keyword evidence="5 7" id="KW-0456">Lyase</keyword>
<evidence type="ECO:0000256" key="6">
    <source>
        <dbReference type="ARBA" id="ARBA00023316"/>
    </source>
</evidence>
<dbReference type="HAMAP" id="MF_02065">
    <property type="entry name" value="MltG"/>
    <property type="match status" value="1"/>
</dbReference>
<dbReference type="PANTHER" id="PTHR30518">
    <property type="entry name" value="ENDOLYTIC MUREIN TRANSGLYCOSYLASE"/>
    <property type="match status" value="1"/>
</dbReference>
<comment type="catalytic activity">
    <reaction evidence="7">
        <text>a peptidoglycan chain = a peptidoglycan chain with N-acetyl-1,6-anhydromuramyl-[peptide] at the reducing end + a peptidoglycan chain with N-acetylglucosamine at the non-reducing end.</text>
        <dbReference type="EC" id="4.2.2.29"/>
    </reaction>
</comment>
<keyword evidence="9" id="KW-1185">Reference proteome</keyword>
<organism evidence="8 9">
    <name type="scientific">Nonlabens xylanidelens</name>
    <dbReference type="NCBI Taxonomy" id="191564"/>
    <lineage>
        <taxon>Bacteria</taxon>
        <taxon>Pseudomonadati</taxon>
        <taxon>Bacteroidota</taxon>
        <taxon>Flavobacteriia</taxon>
        <taxon>Flavobacteriales</taxon>
        <taxon>Flavobacteriaceae</taxon>
        <taxon>Nonlabens</taxon>
    </lineage>
</organism>
<dbReference type="Pfam" id="PF02618">
    <property type="entry name" value="YceG"/>
    <property type="match status" value="1"/>
</dbReference>
<evidence type="ECO:0000313" key="8">
    <source>
        <dbReference type="EMBL" id="PPK92558.1"/>
    </source>
</evidence>
<keyword evidence="2 7" id="KW-0812">Transmembrane</keyword>
<protein>
    <recommendedName>
        <fullName evidence="7">Endolytic murein transglycosylase</fullName>
        <ecNumber evidence="7">4.2.2.29</ecNumber>
    </recommendedName>
    <alternativeName>
        <fullName evidence="7">Peptidoglycan lytic transglycosylase</fullName>
    </alternativeName>
    <alternativeName>
        <fullName evidence="7">Peptidoglycan polymerization terminase</fullName>
    </alternativeName>
</protein>
<dbReference type="GO" id="GO:0009252">
    <property type="term" value="P:peptidoglycan biosynthetic process"/>
    <property type="evidence" value="ECO:0007669"/>
    <property type="project" value="UniProtKB-UniRule"/>
</dbReference>
<keyword evidence="1 7" id="KW-1003">Cell membrane</keyword>
<comment type="function">
    <text evidence="7">Functions as a peptidoglycan terminase that cleaves nascent peptidoglycan strands endolytically to terminate their elongation.</text>
</comment>
<keyword evidence="6 7" id="KW-0961">Cell wall biogenesis/degradation</keyword>
<dbReference type="AlphaFoldDB" id="A0A2S6IEB3"/>
<evidence type="ECO:0000256" key="2">
    <source>
        <dbReference type="ARBA" id="ARBA00022692"/>
    </source>
</evidence>
<evidence type="ECO:0000256" key="4">
    <source>
        <dbReference type="ARBA" id="ARBA00023136"/>
    </source>
</evidence>
<comment type="caution">
    <text evidence="8">The sequence shown here is derived from an EMBL/GenBank/DDBJ whole genome shotgun (WGS) entry which is preliminary data.</text>
</comment>
<evidence type="ECO:0000256" key="7">
    <source>
        <dbReference type="HAMAP-Rule" id="MF_02065"/>
    </source>
</evidence>
<accession>A0A2S6IEB3</accession>
<sequence>MNKNYKKIILGIVLVGLVIMGIFAYNIYSILFGSNTNFETETYEVFIPSDADYNTAFLIIADAVNDRDNLHTTAVKKKYNENIKSGRFLIKKGSSNNDIINTVRSQNMPIKVTFNNQERVENLAGRLSQQIEPDSLTLLKAMKDPEFLKENGLDENTALSIYLPNSYETYWNTSAERFRDKMLSYHKQFWTAEKLAKAKKLDLSPSEVYTLASIVQKETAKVDEMPRVAGVYLNRLARGIKLDADPTVIYAKKKSENDFEQQIKQVLYVHLEIDNPYNTYRYSSLPPGPIVTPDLTAINAVLNPEKHDYLYFVANVENFGYHKFAKTLAQHNRNAAAYRRWIAKNNR</sequence>
<comment type="subcellular location">
    <subcellularLocation>
        <location evidence="7">Cell membrane</location>
        <topology evidence="7">Single-pass membrane protein</topology>
    </subcellularLocation>
</comment>
<dbReference type="CDD" id="cd08010">
    <property type="entry name" value="MltG_like"/>
    <property type="match status" value="1"/>
</dbReference>
<comment type="similarity">
    <text evidence="7">Belongs to the transglycosylase MltG family.</text>
</comment>